<accession>A0AA40F877</accession>
<dbReference type="Proteomes" id="UP001172155">
    <property type="component" value="Unassembled WGS sequence"/>
</dbReference>
<evidence type="ECO:0000313" key="2">
    <source>
        <dbReference type="Proteomes" id="UP001172155"/>
    </source>
</evidence>
<dbReference type="AlphaFoldDB" id="A0AA40F877"/>
<sequence>MLWKSMLRRALQMQDLLDYIKTDLPEPEEAEAKKTWSKERAKVAYIITTSLMDPRVQSRLLNNGYDMDEEDPKKIYDLVERVIPAVTRSNMASIFIEFTRLDRTKFDSLDAFVERAQSIVLRLTQLKKTLDDDLKIAILLHGLKTTYPTQHTFWERAFEEKTLTWDDLISELSRMGVHEKSNLSMAMINKNKSSQGGNQNNNDKTDKIKCDGCDNKIRKGWQHLSCGHHVPKDIKICYWCNPDKAPDSWPNKKKALELQRSGTTALAQHNSAGLLNPATTDNNGARPSMLLFSSNLSNLSLGEFPSFNNLLSDQDFHTSPQL</sequence>
<evidence type="ECO:0000313" key="1">
    <source>
        <dbReference type="EMBL" id="KAK0752891.1"/>
    </source>
</evidence>
<protein>
    <submittedName>
        <fullName evidence="1">Uncharacterized protein</fullName>
    </submittedName>
</protein>
<keyword evidence="2" id="KW-1185">Reference proteome</keyword>
<gene>
    <name evidence="1" type="ORF">B0T18DRAFT_423538</name>
</gene>
<proteinExistence type="predicted"/>
<comment type="caution">
    <text evidence="1">The sequence shown here is derived from an EMBL/GenBank/DDBJ whole genome shotgun (WGS) entry which is preliminary data.</text>
</comment>
<organism evidence="1 2">
    <name type="scientific">Schizothecium vesticola</name>
    <dbReference type="NCBI Taxonomy" id="314040"/>
    <lineage>
        <taxon>Eukaryota</taxon>
        <taxon>Fungi</taxon>
        <taxon>Dikarya</taxon>
        <taxon>Ascomycota</taxon>
        <taxon>Pezizomycotina</taxon>
        <taxon>Sordariomycetes</taxon>
        <taxon>Sordariomycetidae</taxon>
        <taxon>Sordariales</taxon>
        <taxon>Schizotheciaceae</taxon>
        <taxon>Schizothecium</taxon>
    </lineage>
</organism>
<reference evidence="1" key="1">
    <citation type="submission" date="2023-06" db="EMBL/GenBank/DDBJ databases">
        <title>Genome-scale phylogeny and comparative genomics of the fungal order Sordariales.</title>
        <authorList>
            <consortium name="Lawrence Berkeley National Laboratory"/>
            <person name="Hensen N."/>
            <person name="Bonometti L."/>
            <person name="Westerberg I."/>
            <person name="Brannstrom I.O."/>
            <person name="Guillou S."/>
            <person name="Cros-Aarteil S."/>
            <person name="Calhoun S."/>
            <person name="Haridas S."/>
            <person name="Kuo A."/>
            <person name="Mondo S."/>
            <person name="Pangilinan J."/>
            <person name="Riley R."/>
            <person name="LaButti K."/>
            <person name="Andreopoulos B."/>
            <person name="Lipzen A."/>
            <person name="Chen C."/>
            <person name="Yanf M."/>
            <person name="Daum C."/>
            <person name="Ng V."/>
            <person name="Clum A."/>
            <person name="Steindorff A."/>
            <person name="Ohm R."/>
            <person name="Martin F."/>
            <person name="Silar P."/>
            <person name="Natvig D."/>
            <person name="Lalanne C."/>
            <person name="Gautier V."/>
            <person name="Ament-velasquez S.L."/>
            <person name="Kruys A."/>
            <person name="Hutchinson M.I."/>
            <person name="Powell A.J."/>
            <person name="Barry K."/>
            <person name="Miller A.N."/>
            <person name="Grigoriev I.V."/>
            <person name="Debuchy R."/>
            <person name="Gladieux P."/>
            <person name="Thoren M.H."/>
            <person name="Johannesson H."/>
        </authorList>
    </citation>
    <scope>NUCLEOTIDE SEQUENCE</scope>
    <source>
        <strain evidence="1">SMH3187-1</strain>
    </source>
</reference>
<dbReference type="EMBL" id="JAUKUD010000001">
    <property type="protein sequence ID" value="KAK0752891.1"/>
    <property type="molecule type" value="Genomic_DNA"/>
</dbReference>
<name>A0AA40F877_9PEZI</name>